<dbReference type="OrthoDB" id="9786661at2"/>
<keyword evidence="5" id="KW-0326">Glycosidase</keyword>
<dbReference type="InterPro" id="IPR017853">
    <property type="entry name" value="GH"/>
</dbReference>
<comment type="caution">
    <text evidence="7">The sequence shown here is derived from an EMBL/GenBank/DDBJ whole genome shotgun (WGS) entry which is preliminary data.</text>
</comment>
<gene>
    <name evidence="7" type="ORF">FHW37_10253</name>
</gene>
<proteinExistence type="inferred from homology"/>
<sequence>MSESKAMILGSSGPQLTADEISFYRDERPWGFILFARNCIEPAQITDLVAAMRDSIGRPDAPVLIDQEGGRVQRIRPPMIERYPSAAVLGEIYRRDREAGLRAAWLMSRLHAFDLMKFGINVDCLPVLDVPVEGASNVIGDRAYGFDPALVSAMGQAAADGLKAGGMLPVMKHMPGHGRGMADSHHELPVVTASRAELEAHDFLPFVALKNELMAMSAHIVFTAIDPTEPATISRKVIDEIIRGHIGFDGLLMSDDTSMNALKGTIGERAARIVGGGCDMILHCNGLMDEMKAVVKEAIPLAGEALRRAKAVEAGFAAADGADEETLRAEFHGLLPSA</sequence>
<dbReference type="NCBIfam" id="NF003740">
    <property type="entry name" value="PRK05337.1"/>
    <property type="match status" value="1"/>
</dbReference>
<organism evidence="7 8">
    <name type="scientific">Neorhizobium alkalisoli</name>
    <dbReference type="NCBI Taxonomy" id="528178"/>
    <lineage>
        <taxon>Bacteria</taxon>
        <taxon>Pseudomonadati</taxon>
        <taxon>Pseudomonadota</taxon>
        <taxon>Alphaproteobacteria</taxon>
        <taxon>Hyphomicrobiales</taxon>
        <taxon>Rhizobiaceae</taxon>
        <taxon>Rhizobium/Agrobacterium group</taxon>
        <taxon>Neorhizobium</taxon>
    </lineage>
</organism>
<dbReference type="InterPro" id="IPR036962">
    <property type="entry name" value="Glyco_hydro_3_N_sf"/>
</dbReference>
<evidence type="ECO:0000256" key="1">
    <source>
        <dbReference type="ARBA" id="ARBA00001231"/>
    </source>
</evidence>
<evidence type="ECO:0000256" key="3">
    <source>
        <dbReference type="ARBA" id="ARBA00012663"/>
    </source>
</evidence>
<comment type="similarity">
    <text evidence="2">Belongs to the glycosyl hydrolase 3 family.</text>
</comment>
<protein>
    <recommendedName>
        <fullName evidence="3">beta-N-acetylhexosaminidase</fullName>
        <ecNumber evidence="3">3.2.1.52</ecNumber>
    </recommendedName>
</protein>
<dbReference type="GO" id="GO:0004563">
    <property type="term" value="F:beta-N-acetylhexosaminidase activity"/>
    <property type="evidence" value="ECO:0007669"/>
    <property type="project" value="UniProtKB-EC"/>
</dbReference>
<dbReference type="AlphaFoldDB" id="A0A561R1D9"/>
<accession>A0A561R1D9</accession>
<dbReference type="EC" id="3.2.1.52" evidence="3"/>
<evidence type="ECO:0000313" key="7">
    <source>
        <dbReference type="EMBL" id="TWF56426.1"/>
    </source>
</evidence>
<dbReference type="PANTHER" id="PTHR30480:SF13">
    <property type="entry name" value="BETA-HEXOSAMINIDASE"/>
    <property type="match status" value="1"/>
</dbReference>
<comment type="catalytic activity">
    <reaction evidence="1">
        <text>Hydrolysis of terminal non-reducing N-acetyl-D-hexosamine residues in N-acetyl-beta-D-hexosaminides.</text>
        <dbReference type="EC" id="3.2.1.52"/>
    </reaction>
</comment>
<dbReference type="GO" id="GO:0009254">
    <property type="term" value="P:peptidoglycan turnover"/>
    <property type="evidence" value="ECO:0007669"/>
    <property type="project" value="TreeGrafter"/>
</dbReference>
<evidence type="ECO:0000256" key="4">
    <source>
        <dbReference type="ARBA" id="ARBA00022801"/>
    </source>
</evidence>
<dbReference type="RefSeq" id="WP_145633986.1">
    <property type="nucleotide sequence ID" value="NZ_VIWP01000002.1"/>
</dbReference>
<dbReference type="Proteomes" id="UP000320653">
    <property type="component" value="Unassembled WGS sequence"/>
</dbReference>
<evidence type="ECO:0000256" key="5">
    <source>
        <dbReference type="ARBA" id="ARBA00023295"/>
    </source>
</evidence>
<evidence type="ECO:0000313" key="8">
    <source>
        <dbReference type="Proteomes" id="UP000320653"/>
    </source>
</evidence>
<dbReference type="GO" id="GO:0005975">
    <property type="term" value="P:carbohydrate metabolic process"/>
    <property type="evidence" value="ECO:0007669"/>
    <property type="project" value="InterPro"/>
</dbReference>
<feature type="domain" description="Glycoside hydrolase family 3 N-terminal" evidence="6">
    <location>
        <begin position="31"/>
        <end position="297"/>
    </location>
</feature>
<dbReference type="InterPro" id="IPR050226">
    <property type="entry name" value="NagZ_Beta-hexosaminidase"/>
</dbReference>
<evidence type="ECO:0000259" key="6">
    <source>
        <dbReference type="Pfam" id="PF00933"/>
    </source>
</evidence>
<dbReference type="SUPFAM" id="SSF51445">
    <property type="entry name" value="(Trans)glycosidases"/>
    <property type="match status" value="1"/>
</dbReference>
<keyword evidence="4" id="KW-0378">Hydrolase</keyword>
<name>A0A561R1D9_9HYPH</name>
<dbReference type="EMBL" id="VIWP01000002">
    <property type="protein sequence ID" value="TWF56426.1"/>
    <property type="molecule type" value="Genomic_DNA"/>
</dbReference>
<evidence type="ECO:0000256" key="2">
    <source>
        <dbReference type="ARBA" id="ARBA00005336"/>
    </source>
</evidence>
<reference evidence="7 8" key="1">
    <citation type="submission" date="2019-06" db="EMBL/GenBank/DDBJ databases">
        <title>Sorghum-associated microbial communities from plants grown in Nebraska, USA.</title>
        <authorList>
            <person name="Schachtman D."/>
        </authorList>
    </citation>
    <scope>NUCLEOTIDE SEQUENCE [LARGE SCALE GENOMIC DNA]</scope>
    <source>
        <strain evidence="7 8">1225</strain>
    </source>
</reference>
<dbReference type="Gene3D" id="3.20.20.300">
    <property type="entry name" value="Glycoside hydrolase, family 3, N-terminal domain"/>
    <property type="match status" value="1"/>
</dbReference>
<dbReference type="Pfam" id="PF00933">
    <property type="entry name" value="Glyco_hydro_3"/>
    <property type="match status" value="1"/>
</dbReference>
<keyword evidence="8" id="KW-1185">Reference proteome</keyword>
<dbReference type="PANTHER" id="PTHR30480">
    <property type="entry name" value="BETA-HEXOSAMINIDASE-RELATED"/>
    <property type="match status" value="1"/>
</dbReference>
<dbReference type="InterPro" id="IPR001764">
    <property type="entry name" value="Glyco_hydro_3_N"/>
</dbReference>